<feature type="non-terminal residue" evidence="1">
    <location>
        <position position="1"/>
    </location>
</feature>
<protein>
    <submittedName>
        <fullName evidence="1">Uncharacterized protein</fullName>
    </submittedName>
</protein>
<organism evidence="1 2">
    <name type="scientific">Micromonospora azadirachtae</name>
    <dbReference type="NCBI Taxonomy" id="1970735"/>
    <lineage>
        <taxon>Bacteria</taxon>
        <taxon>Bacillati</taxon>
        <taxon>Actinomycetota</taxon>
        <taxon>Actinomycetes</taxon>
        <taxon>Micromonosporales</taxon>
        <taxon>Micromonosporaceae</taxon>
        <taxon>Micromonospora</taxon>
    </lineage>
</organism>
<dbReference type="EMBL" id="JBHTHM010001210">
    <property type="protein sequence ID" value="MFD0786202.1"/>
    <property type="molecule type" value="Genomic_DNA"/>
</dbReference>
<gene>
    <name evidence="1" type="ORF">ACFQZ8_20070</name>
</gene>
<comment type="caution">
    <text evidence="1">The sequence shown here is derived from an EMBL/GenBank/DDBJ whole genome shotgun (WGS) entry which is preliminary data.</text>
</comment>
<evidence type="ECO:0000313" key="1">
    <source>
        <dbReference type="EMBL" id="MFD0786202.1"/>
    </source>
</evidence>
<dbReference type="Proteomes" id="UP001597053">
    <property type="component" value="Unassembled WGS sequence"/>
</dbReference>
<accession>A0ABW3A5H3</accession>
<sequence length="86" mass="9499">GDAAARAEYLAHFRADSIVRDCAPIRRELLGEDGRWSLLGQSYGVGLGASGARPAHLDHQRVRARRPPVSSGRVLDRLIRLVRDEI</sequence>
<evidence type="ECO:0000313" key="2">
    <source>
        <dbReference type="Proteomes" id="UP001597053"/>
    </source>
</evidence>
<proteinExistence type="predicted"/>
<keyword evidence="2" id="KW-1185">Reference proteome</keyword>
<name>A0ABW3A5H3_9ACTN</name>
<reference evidence="2" key="1">
    <citation type="journal article" date="2019" name="Int. J. Syst. Evol. Microbiol.">
        <title>The Global Catalogue of Microorganisms (GCM) 10K type strain sequencing project: providing services to taxonomists for standard genome sequencing and annotation.</title>
        <authorList>
            <consortium name="The Broad Institute Genomics Platform"/>
            <consortium name="The Broad Institute Genome Sequencing Center for Infectious Disease"/>
            <person name="Wu L."/>
            <person name="Ma J."/>
        </authorList>
    </citation>
    <scope>NUCLEOTIDE SEQUENCE [LARGE SCALE GENOMIC DNA]</scope>
    <source>
        <strain evidence="2">JCM 32148</strain>
    </source>
</reference>